<gene>
    <name evidence="1" type="ORF">EDF62_2192</name>
</gene>
<evidence type="ECO:0000313" key="2">
    <source>
        <dbReference type="Proteomes" id="UP000295601"/>
    </source>
</evidence>
<accession>A0A4R6RXL1</accession>
<dbReference type="Proteomes" id="UP000295601">
    <property type="component" value="Unassembled WGS sequence"/>
</dbReference>
<protein>
    <submittedName>
        <fullName evidence="1">Uncharacterized protein</fullName>
    </submittedName>
</protein>
<dbReference type="AlphaFoldDB" id="A0A4R6RXL1"/>
<organism evidence="1 2">
    <name type="scientific">Leucobacter luti</name>
    <dbReference type="NCBI Taxonomy" id="340320"/>
    <lineage>
        <taxon>Bacteria</taxon>
        <taxon>Bacillati</taxon>
        <taxon>Actinomycetota</taxon>
        <taxon>Actinomycetes</taxon>
        <taxon>Micrococcales</taxon>
        <taxon>Microbacteriaceae</taxon>
        <taxon>Leucobacter</taxon>
    </lineage>
</organism>
<keyword evidence="2" id="KW-1185">Reference proteome</keyword>
<evidence type="ECO:0000313" key="1">
    <source>
        <dbReference type="EMBL" id="TDP91574.1"/>
    </source>
</evidence>
<reference evidence="1 2" key="1">
    <citation type="submission" date="2019-03" db="EMBL/GenBank/DDBJ databases">
        <title>Genomic analyses of the natural microbiome of Caenorhabditis elegans.</title>
        <authorList>
            <person name="Samuel B."/>
        </authorList>
    </citation>
    <scope>NUCLEOTIDE SEQUENCE [LARGE SCALE GENOMIC DNA]</scope>
    <source>
        <strain evidence="1 2">JUb18</strain>
    </source>
</reference>
<comment type="caution">
    <text evidence="1">The sequence shown here is derived from an EMBL/GenBank/DDBJ whole genome shotgun (WGS) entry which is preliminary data.</text>
</comment>
<sequence>MNRGHTPVDCSRRAGCALIWLSSNHNREITNCAAVAWWSARIEQWDEARGHIAGKHSREIRPNECLELLKAEWDEIRPADARLRTGPFRIS</sequence>
<proteinExistence type="predicted"/>
<name>A0A4R6RXL1_9MICO</name>
<dbReference type="EMBL" id="SNYA01000005">
    <property type="protein sequence ID" value="TDP91574.1"/>
    <property type="molecule type" value="Genomic_DNA"/>
</dbReference>